<gene>
    <name evidence="1" type="ORF">LCGC14_2838220</name>
</gene>
<protein>
    <submittedName>
        <fullName evidence="1">Uncharacterized protein</fullName>
    </submittedName>
</protein>
<name>A0A0F9B347_9ZZZZ</name>
<accession>A0A0F9B347</accession>
<evidence type="ECO:0000313" key="1">
    <source>
        <dbReference type="EMBL" id="KKK78971.1"/>
    </source>
</evidence>
<comment type="caution">
    <text evidence="1">The sequence shown here is derived from an EMBL/GenBank/DDBJ whole genome shotgun (WGS) entry which is preliminary data.</text>
</comment>
<organism evidence="1">
    <name type="scientific">marine sediment metagenome</name>
    <dbReference type="NCBI Taxonomy" id="412755"/>
    <lineage>
        <taxon>unclassified sequences</taxon>
        <taxon>metagenomes</taxon>
        <taxon>ecological metagenomes</taxon>
    </lineage>
</organism>
<feature type="non-terminal residue" evidence="1">
    <location>
        <position position="35"/>
    </location>
</feature>
<dbReference type="EMBL" id="LAZR01054246">
    <property type="protein sequence ID" value="KKK78971.1"/>
    <property type="molecule type" value="Genomic_DNA"/>
</dbReference>
<reference evidence="1" key="1">
    <citation type="journal article" date="2015" name="Nature">
        <title>Complex archaea that bridge the gap between prokaryotes and eukaryotes.</title>
        <authorList>
            <person name="Spang A."/>
            <person name="Saw J.H."/>
            <person name="Jorgensen S.L."/>
            <person name="Zaremba-Niedzwiedzka K."/>
            <person name="Martijn J."/>
            <person name="Lind A.E."/>
            <person name="van Eijk R."/>
            <person name="Schleper C."/>
            <person name="Guy L."/>
            <person name="Ettema T.J."/>
        </authorList>
    </citation>
    <scope>NUCLEOTIDE SEQUENCE</scope>
</reference>
<proteinExistence type="predicted"/>
<dbReference type="AlphaFoldDB" id="A0A0F9B347"/>
<sequence length="35" mass="3915">MLELIVEGKENLRISPSVSSRLLAKGEILAQFGEW</sequence>